<accession>A0A0H2R194</accession>
<proteinExistence type="predicted"/>
<evidence type="ECO:0000313" key="4">
    <source>
        <dbReference type="Proteomes" id="UP000053477"/>
    </source>
</evidence>
<dbReference type="EMBL" id="KQ086280">
    <property type="protein sequence ID" value="KLO05653.1"/>
    <property type="molecule type" value="Genomic_DNA"/>
</dbReference>
<keyword evidence="4" id="KW-1185">Reference proteome</keyword>
<reference evidence="2 4" key="1">
    <citation type="submission" date="2015-04" db="EMBL/GenBank/DDBJ databases">
        <title>Complete genome sequence of Schizopora paradoxa KUC8140, a cosmopolitan wood degrader in East Asia.</title>
        <authorList>
            <consortium name="DOE Joint Genome Institute"/>
            <person name="Min B."/>
            <person name="Park H."/>
            <person name="Jang Y."/>
            <person name="Kim J.-J."/>
            <person name="Kim K.H."/>
            <person name="Pangilinan J."/>
            <person name="Lipzen A."/>
            <person name="Riley R."/>
            <person name="Grigoriev I.V."/>
            <person name="Spatafora J.W."/>
            <person name="Choi I.-G."/>
        </authorList>
    </citation>
    <scope>NUCLEOTIDE SEQUENCE [LARGE SCALE GENOMIC DNA]</scope>
    <source>
        <strain evidence="2 4">KUC8140</strain>
    </source>
</reference>
<dbReference type="AlphaFoldDB" id="A0A0H2R194"/>
<gene>
    <name evidence="3" type="ORF">SCHPADRAFT_910882</name>
    <name evidence="2" type="ORF">SCHPADRAFT_911021</name>
</gene>
<feature type="region of interest" description="Disordered" evidence="1">
    <location>
        <begin position="1"/>
        <end position="22"/>
    </location>
</feature>
<dbReference type="Proteomes" id="UP000053477">
    <property type="component" value="Unassembled WGS sequence"/>
</dbReference>
<dbReference type="EMBL" id="KQ086305">
    <property type="protein sequence ID" value="KLO05459.1"/>
    <property type="molecule type" value="Genomic_DNA"/>
</dbReference>
<organism evidence="2 4">
    <name type="scientific">Schizopora paradoxa</name>
    <dbReference type="NCBI Taxonomy" id="27342"/>
    <lineage>
        <taxon>Eukaryota</taxon>
        <taxon>Fungi</taxon>
        <taxon>Dikarya</taxon>
        <taxon>Basidiomycota</taxon>
        <taxon>Agaricomycotina</taxon>
        <taxon>Agaricomycetes</taxon>
        <taxon>Hymenochaetales</taxon>
        <taxon>Schizoporaceae</taxon>
        <taxon>Schizopora</taxon>
    </lineage>
</organism>
<protein>
    <submittedName>
        <fullName evidence="2">Uncharacterized protein</fullName>
    </submittedName>
</protein>
<evidence type="ECO:0000313" key="2">
    <source>
        <dbReference type="EMBL" id="KLO05459.1"/>
    </source>
</evidence>
<evidence type="ECO:0000256" key="1">
    <source>
        <dbReference type="SAM" id="MobiDB-lite"/>
    </source>
</evidence>
<name>A0A0H2R194_9AGAM</name>
<evidence type="ECO:0000313" key="3">
    <source>
        <dbReference type="EMBL" id="KLO05653.1"/>
    </source>
</evidence>
<sequence length="56" mass="6386">MSISRPYDLSSEERIQQSSQRRVIGTSRKRVCRARAEFWTIGLLRSGPGFLGTDND</sequence>